<dbReference type="Proteomes" id="UP000308199">
    <property type="component" value="Unassembled WGS sequence"/>
</dbReference>
<protein>
    <recommendedName>
        <fullName evidence="3">FAD-binding domain-containing protein</fullName>
    </recommendedName>
</protein>
<sequence>MQSVAAAVCAVPVLLLAWRLGGTYLDRYFTRKLTVLCELDDIGNPRPDNKRIQGTAVICGGSIAGLWTARIAADHFEDVAVVEPEPWLATEEGQSNTFDADGTPIESRRENIRTRVMQYTSVHIFQPLALLALRKLFPNVDEEVKNADGRIAAYEVNGHAFGRPIMKIPMHEYPDGNYPECLFMTRELYERLLRRLVTQSSKRIRWVVGTATGINTVPGDPTTLSSVTIRTPEGNGEKIPAALVIDCTGGTQAGLKWLRRIAADTVNTETLQKCAPAGALSWDDVKIEYSTAQPYIVYRFYVPPEARAKLPIPGGYENNIWPYMYMPVPGVERKIFMMNRIEGHRFNIAFCGWGAPPMPMDFDSIKDWFKNFSIDHQKIPEWILPLLDILLEYKDQCEILTGKYSDPSWLRFERAPYVPSNFIAIGDAVMRVNPVFGQGCSKATIGALALDGFLKSSSYANLTTIPAGFGREFFKMHKNKIESIWDGTKPTDYMWDTTRPVKGEKHSDEWLNGVLGNIVMDLAGRDPEVDAALFKVRFFLGPSTALLAPHLLVKIIAFAVRQKLGLVPA</sequence>
<keyword evidence="2" id="KW-1185">Reference proteome</keyword>
<dbReference type="EMBL" id="SGPK01000195">
    <property type="protein sequence ID" value="THH06443.1"/>
    <property type="molecule type" value="Genomic_DNA"/>
</dbReference>
<dbReference type="SUPFAM" id="SSF51905">
    <property type="entry name" value="FAD/NAD(P)-binding domain"/>
    <property type="match status" value="1"/>
</dbReference>
<organism evidence="1 2">
    <name type="scientific">Phellinidium pouzarii</name>
    <dbReference type="NCBI Taxonomy" id="167371"/>
    <lineage>
        <taxon>Eukaryota</taxon>
        <taxon>Fungi</taxon>
        <taxon>Dikarya</taxon>
        <taxon>Basidiomycota</taxon>
        <taxon>Agaricomycotina</taxon>
        <taxon>Agaricomycetes</taxon>
        <taxon>Hymenochaetales</taxon>
        <taxon>Hymenochaetaceae</taxon>
        <taxon>Phellinidium</taxon>
    </lineage>
</organism>
<evidence type="ECO:0008006" key="3">
    <source>
        <dbReference type="Google" id="ProtNLM"/>
    </source>
</evidence>
<gene>
    <name evidence="1" type="ORF">EW145_g4086</name>
</gene>
<dbReference type="OrthoDB" id="10051892at2759"/>
<reference evidence="1 2" key="1">
    <citation type="submission" date="2019-02" db="EMBL/GenBank/DDBJ databases">
        <title>Genome sequencing of the rare red list fungi Phellinidium pouzarii.</title>
        <authorList>
            <person name="Buettner E."/>
            <person name="Kellner H."/>
        </authorList>
    </citation>
    <scope>NUCLEOTIDE SEQUENCE [LARGE SCALE GENOMIC DNA]</scope>
    <source>
        <strain evidence="1 2">DSM 108285</strain>
    </source>
</reference>
<comment type="caution">
    <text evidence="1">The sequence shown here is derived from an EMBL/GenBank/DDBJ whole genome shotgun (WGS) entry which is preliminary data.</text>
</comment>
<evidence type="ECO:0000313" key="2">
    <source>
        <dbReference type="Proteomes" id="UP000308199"/>
    </source>
</evidence>
<dbReference type="AlphaFoldDB" id="A0A4V3XCM7"/>
<dbReference type="Gene3D" id="3.50.50.60">
    <property type="entry name" value="FAD/NAD(P)-binding domain"/>
    <property type="match status" value="1"/>
</dbReference>
<dbReference type="InterPro" id="IPR036188">
    <property type="entry name" value="FAD/NAD-bd_sf"/>
</dbReference>
<accession>A0A4V3XCM7</accession>
<proteinExistence type="predicted"/>
<name>A0A4V3XCM7_9AGAM</name>
<evidence type="ECO:0000313" key="1">
    <source>
        <dbReference type="EMBL" id="THH06443.1"/>
    </source>
</evidence>